<protein>
    <submittedName>
        <fullName evidence="1">26096_t:CDS:1</fullName>
    </submittedName>
</protein>
<dbReference type="EMBL" id="CAJVQB010008317">
    <property type="protein sequence ID" value="CAG8717172.1"/>
    <property type="molecule type" value="Genomic_DNA"/>
</dbReference>
<proteinExistence type="predicted"/>
<keyword evidence="2" id="KW-1185">Reference proteome</keyword>
<accession>A0ABN7V1D6</accession>
<evidence type="ECO:0000313" key="1">
    <source>
        <dbReference type="EMBL" id="CAG8717172.1"/>
    </source>
</evidence>
<dbReference type="Proteomes" id="UP000789901">
    <property type="component" value="Unassembled WGS sequence"/>
</dbReference>
<comment type="caution">
    <text evidence="1">The sequence shown here is derived from an EMBL/GenBank/DDBJ whole genome shotgun (WGS) entry which is preliminary data.</text>
</comment>
<feature type="non-terminal residue" evidence="1">
    <location>
        <position position="282"/>
    </location>
</feature>
<name>A0ABN7V1D6_GIGMA</name>
<evidence type="ECO:0000313" key="2">
    <source>
        <dbReference type="Proteomes" id="UP000789901"/>
    </source>
</evidence>
<sequence length="282" mass="32536">MLRARPVFDWYKKSITKQEIANLIANEDFFTMCRLVRSVWKLIKEAIYALETNKATLANCFAYLIKLAIAIIYLSEMNTFKISAIQKCLNNNRFHKAALTAIEIWQSLGHTWPESNELAQTLQKFGRDFFKKQPYLPELALRIFSINPMQANCERNFSILNLDINKLEGISKIKSYYMANIRRELNFFGKKLTEADLRDACNISSVSNIIDYNEDQTGANNETSLEDMFNDSTTLLIGEVFDLKTKENSESFAVNTVQADSLNNLDYDPCDVLDNFLEHEKQ</sequence>
<gene>
    <name evidence="1" type="ORF">GMARGA_LOCUS13222</name>
</gene>
<organism evidence="1 2">
    <name type="scientific">Gigaspora margarita</name>
    <dbReference type="NCBI Taxonomy" id="4874"/>
    <lineage>
        <taxon>Eukaryota</taxon>
        <taxon>Fungi</taxon>
        <taxon>Fungi incertae sedis</taxon>
        <taxon>Mucoromycota</taxon>
        <taxon>Glomeromycotina</taxon>
        <taxon>Glomeromycetes</taxon>
        <taxon>Diversisporales</taxon>
        <taxon>Gigasporaceae</taxon>
        <taxon>Gigaspora</taxon>
    </lineage>
</organism>
<reference evidence="1 2" key="1">
    <citation type="submission" date="2021-06" db="EMBL/GenBank/DDBJ databases">
        <authorList>
            <person name="Kallberg Y."/>
            <person name="Tangrot J."/>
            <person name="Rosling A."/>
        </authorList>
    </citation>
    <scope>NUCLEOTIDE SEQUENCE [LARGE SCALE GENOMIC DNA]</scope>
    <source>
        <strain evidence="1 2">120-4 pot B 10/14</strain>
    </source>
</reference>